<evidence type="ECO:0000313" key="2">
    <source>
        <dbReference type="Proteomes" id="UP000612456"/>
    </source>
</evidence>
<dbReference type="EMBL" id="BMHP01000001">
    <property type="protein sequence ID" value="GGD47836.1"/>
    <property type="molecule type" value="Genomic_DNA"/>
</dbReference>
<comment type="caution">
    <text evidence="1">The sequence shown here is derived from an EMBL/GenBank/DDBJ whole genome shotgun (WGS) entry which is preliminary data.</text>
</comment>
<dbReference type="Proteomes" id="UP000612456">
    <property type="component" value="Unassembled WGS sequence"/>
</dbReference>
<accession>A0A916YJV6</accession>
<reference evidence="1" key="2">
    <citation type="submission" date="2020-09" db="EMBL/GenBank/DDBJ databases">
        <authorList>
            <person name="Sun Q."/>
            <person name="Zhou Y."/>
        </authorList>
    </citation>
    <scope>NUCLEOTIDE SEQUENCE</scope>
    <source>
        <strain evidence="1">CGMCC 1.15178</strain>
    </source>
</reference>
<sequence>MSRERAASRGVPIYATIEETLTRAYTDGGLDGVIIIGEHGDYPEDQYGRKWYPRRRFFEEVLRVLDSLKETTIPIFSDKHFTYNIEDTVWMYNEILKRNHPFMGGSSIPHAPQMPALDSDGPQGMAGRFDDGRTGFVWQSRFRAPEAFG</sequence>
<dbReference type="AlphaFoldDB" id="A0A916YJV6"/>
<gene>
    <name evidence="1" type="ORF">GCM10010911_01710</name>
</gene>
<protein>
    <submittedName>
        <fullName evidence="1">Uncharacterized protein</fullName>
    </submittedName>
</protein>
<dbReference type="RefSeq" id="WP_229749978.1">
    <property type="nucleotide sequence ID" value="NZ_BMHP01000001.1"/>
</dbReference>
<organism evidence="1 2">
    <name type="scientific">Paenibacillus nasutitermitis</name>
    <dbReference type="NCBI Taxonomy" id="1652958"/>
    <lineage>
        <taxon>Bacteria</taxon>
        <taxon>Bacillati</taxon>
        <taxon>Bacillota</taxon>
        <taxon>Bacilli</taxon>
        <taxon>Bacillales</taxon>
        <taxon>Paenibacillaceae</taxon>
        <taxon>Paenibacillus</taxon>
    </lineage>
</organism>
<evidence type="ECO:0000313" key="1">
    <source>
        <dbReference type="EMBL" id="GGD47836.1"/>
    </source>
</evidence>
<reference evidence="1" key="1">
    <citation type="journal article" date="2014" name="Int. J. Syst. Evol. Microbiol.">
        <title>Complete genome sequence of Corynebacterium casei LMG S-19264T (=DSM 44701T), isolated from a smear-ripened cheese.</title>
        <authorList>
            <consortium name="US DOE Joint Genome Institute (JGI-PGF)"/>
            <person name="Walter F."/>
            <person name="Albersmeier A."/>
            <person name="Kalinowski J."/>
            <person name="Ruckert C."/>
        </authorList>
    </citation>
    <scope>NUCLEOTIDE SEQUENCE</scope>
    <source>
        <strain evidence="1">CGMCC 1.15178</strain>
    </source>
</reference>
<keyword evidence="2" id="KW-1185">Reference proteome</keyword>
<name>A0A916YJV6_9BACL</name>
<proteinExistence type="predicted"/>